<dbReference type="Proteomes" id="UP000059074">
    <property type="component" value="Unassembled WGS sequence"/>
</dbReference>
<dbReference type="AlphaFoldDB" id="A0A109BBP2"/>
<comment type="caution">
    <text evidence="2">The sequence shown here is derived from an EMBL/GenBank/DDBJ whole genome shotgun (WGS) entry which is preliminary data.</text>
</comment>
<proteinExistence type="predicted"/>
<dbReference type="InterPro" id="IPR021309">
    <property type="entry name" value="YgaP-like_TM"/>
</dbReference>
<evidence type="ECO:0000313" key="3">
    <source>
        <dbReference type="Proteomes" id="UP000059074"/>
    </source>
</evidence>
<dbReference type="EMBL" id="LMTR01000082">
    <property type="protein sequence ID" value="KWT65237.1"/>
    <property type="molecule type" value="Genomic_DNA"/>
</dbReference>
<evidence type="ECO:0000313" key="2">
    <source>
        <dbReference type="EMBL" id="KWT65237.1"/>
    </source>
</evidence>
<dbReference type="Pfam" id="PF11127">
    <property type="entry name" value="YgaP-like_TM"/>
    <property type="match status" value="1"/>
</dbReference>
<gene>
    <name evidence="2" type="ORF">APY04_2986</name>
</gene>
<organism evidence="2 3">
    <name type="scientific">Hyphomicrobium sulfonivorans</name>
    <dbReference type="NCBI Taxonomy" id="121290"/>
    <lineage>
        <taxon>Bacteria</taxon>
        <taxon>Pseudomonadati</taxon>
        <taxon>Pseudomonadota</taxon>
        <taxon>Alphaproteobacteria</taxon>
        <taxon>Hyphomicrobiales</taxon>
        <taxon>Hyphomicrobiaceae</taxon>
        <taxon>Hyphomicrobium</taxon>
    </lineage>
</organism>
<name>A0A109BBP2_HYPSL</name>
<reference evidence="2 3" key="1">
    <citation type="submission" date="2015-10" db="EMBL/GenBank/DDBJ databases">
        <title>Transcriptomic analysis of a linuron degrading triple-species bacterial consortium.</title>
        <authorList>
            <person name="Albers P."/>
        </authorList>
    </citation>
    <scope>NUCLEOTIDE SEQUENCE [LARGE SCALE GENOMIC DNA]</scope>
    <source>
        <strain evidence="2 3">WDL6</strain>
    </source>
</reference>
<dbReference type="PATRIC" id="fig|121290.4.peg.587"/>
<dbReference type="RefSeq" id="WP_068463906.1">
    <property type="nucleotide sequence ID" value="NZ_LMTR01000082.1"/>
</dbReference>
<sequence length="68" mass="7177">MIMNIGTWDRALRITLGLVLLSLVFLGPQTLWGLVGFAPLLTGLARVCPAYSITGVSTCGQRCAGPKS</sequence>
<evidence type="ECO:0000259" key="1">
    <source>
        <dbReference type="Pfam" id="PF11127"/>
    </source>
</evidence>
<accession>A0A109BBP2</accession>
<dbReference type="OrthoDB" id="9804804at2"/>
<dbReference type="STRING" id="121290.APY04_2986"/>
<feature type="domain" description="Inner membrane protein YgaP-like transmembrane" evidence="1">
    <location>
        <begin position="1"/>
        <end position="61"/>
    </location>
</feature>
<keyword evidence="3" id="KW-1185">Reference proteome</keyword>
<protein>
    <recommendedName>
        <fullName evidence="1">Inner membrane protein YgaP-like transmembrane domain-containing protein</fullName>
    </recommendedName>
</protein>